<dbReference type="EMBL" id="BK032497">
    <property type="protein sequence ID" value="DAF42896.1"/>
    <property type="molecule type" value="Genomic_DNA"/>
</dbReference>
<organism evidence="1">
    <name type="scientific">Siphoviridae sp. ctHip2</name>
    <dbReference type="NCBI Taxonomy" id="2827830"/>
    <lineage>
        <taxon>Viruses</taxon>
        <taxon>Duplodnaviria</taxon>
        <taxon>Heunggongvirae</taxon>
        <taxon>Uroviricota</taxon>
        <taxon>Caudoviricetes</taxon>
    </lineage>
</organism>
<evidence type="ECO:0000313" key="1">
    <source>
        <dbReference type="EMBL" id="DAF42896.1"/>
    </source>
</evidence>
<proteinExistence type="predicted"/>
<name>A0A8S5RW83_9CAUD</name>
<reference evidence="1" key="1">
    <citation type="journal article" date="2021" name="Proc. Natl. Acad. Sci. U.S.A.">
        <title>A Catalog of Tens of Thousands of Viruses from Human Metagenomes Reveals Hidden Associations with Chronic Diseases.</title>
        <authorList>
            <person name="Tisza M.J."/>
            <person name="Buck C.B."/>
        </authorList>
    </citation>
    <scope>NUCLEOTIDE SEQUENCE</scope>
    <source>
        <strain evidence="1">CtHip2</strain>
    </source>
</reference>
<sequence length="54" mass="5999">MAFNPSQIKFVQYKGEKFPLNGADYNKVLDLLKIPKSATVTIVGNTIIVTTRKS</sequence>
<protein>
    <submittedName>
        <fullName evidence="1">Uncharacterized protein</fullName>
    </submittedName>
</protein>
<accession>A0A8S5RW83</accession>